<keyword evidence="4 8" id="KW-0812">Transmembrane</keyword>
<protein>
    <submittedName>
        <fullName evidence="9">TRAG family protein</fullName>
    </submittedName>
</protein>
<dbReference type="OrthoDB" id="9766496at2"/>
<dbReference type="Pfam" id="PF02534">
    <property type="entry name" value="T4SS-DNA_transf"/>
    <property type="match status" value="1"/>
</dbReference>
<reference evidence="10" key="1">
    <citation type="submission" date="2007-10" db="EMBL/GenBank/DDBJ databases">
        <title>Complete sequence of chromosome of Desulforudis audaxviator MP104C.</title>
        <authorList>
            <person name="Copeland A."/>
            <person name="Lucas S."/>
            <person name="Lapidus A."/>
            <person name="Barry K."/>
            <person name="Glavina del Rio T."/>
            <person name="Dalin E."/>
            <person name="Tice H."/>
            <person name="Bruce D."/>
            <person name="Pitluck S."/>
            <person name="Lowry S.R."/>
            <person name="Larimer F."/>
            <person name="Land M.L."/>
            <person name="Hauser L."/>
            <person name="Kyrpides N."/>
            <person name="Ivanova N.N."/>
            <person name="Richardson P."/>
        </authorList>
    </citation>
    <scope>NUCLEOTIDE SEQUENCE [LARGE SCALE GENOMIC DNA]</scope>
    <source>
        <strain evidence="10">MP104C</strain>
    </source>
</reference>
<feature type="transmembrane region" description="Helical" evidence="8">
    <location>
        <begin position="27"/>
        <end position="49"/>
    </location>
</feature>
<dbReference type="InterPro" id="IPR027417">
    <property type="entry name" value="P-loop_NTPase"/>
</dbReference>
<dbReference type="NCBIfam" id="NF045973">
    <property type="entry name" value="conju_CD1115"/>
    <property type="match status" value="1"/>
</dbReference>
<feature type="compositionally biased region" description="Acidic residues" evidence="7">
    <location>
        <begin position="612"/>
        <end position="623"/>
    </location>
</feature>
<keyword evidence="10" id="KW-1185">Reference proteome</keyword>
<dbReference type="RefSeq" id="WP_012301916.1">
    <property type="nucleotide sequence ID" value="NC_010424.1"/>
</dbReference>
<dbReference type="InterPro" id="IPR003688">
    <property type="entry name" value="TraG/VirD4"/>
</dbReference>
<dbReference type="eggNOG" id="COG3505">
    <property type="taxonomic scope" value="Bacteria"/>
</dbReference>
<evidence type="ECO:0000313" key="9">
    <source>
        <dbReference type="EMBL" id="ACA59330.1"/>
    </source>
</evidence>
<reference evidence="9 10" key="2">
    <citation type="journal article" date="2008" name="Science">
        <title>Environmental genomics reveals a single-species ecosystem deep within Earth.</title>
        <authorList>
            <person name="Chivian D."/>
            <person name="Brodie E.L."/>
            <person name="Alm E.J."/>
            <person name="Culley D.E."/>
            <person name="Dehal P.S."/>
            <person name="Desantis T.Z."/>
            <person name="Gihring T.M."/>
            <person name="Lapidus A."/>
            <person name="Lin L.H."/>
            <person name="Lowry S.R."/>
            <person name="Moser D.P."/>
            <person name="Richardson P.M."/>
            <person name="Southam G."/>
            <person name="Wanger G."/>
            <person name="Pratt L.M."/>
            <person name="Andersen G.L."/>
            <person name="Hazen T.C."/>
            <person name="Brockman F.J."/>
            <person name="Arkin A.P."/>
            <person name="Onstott T.C."/>
        </authorList>
    </citation>
    <scope>NUCLEOTIDE SEQUENCE [LARGE SCALE GENOMIC DNA]</scope>
    <source>
        <strain evidence="9 10">MP104C</strain>
    </source>
</reference>
<evidence type="ECO:0000313" key="10">
    <source>
        <dbReference type="Proteomes" id="UP000008544"/>
    </source>
</evidence>
<keyword evidence="6 8" id="KW-0472">Membrane</keyword>
<comment type="similarity">
    <text evidence="2">Belongs to the VirD4/TraG family.</text>
</comment>
<dbReference type="PANTHER" id="PTHR37937">
    <property type="entry name" value="CONJUGATIVE TRANSFER: DNA TRANSPORT"/>
    <property type="match status" value="1"/>
</dbReference>
<dbReference type="Gene3D" id="3.40.50.300">
    <property type="entry name" value="P-loop containing nucleotide triphosphate hydrolases"/>
    <property type="match status" value="2"/>
</dbReference>
<dbReference type="GO" id="GO:0005886">
    <property type="term" value="C:plasma membrane"/>
    <property type="evidence" value="ECO:0007669"/>
    <property type="project" value="UniProtKB-SubCell"/>
</dbReference>
<feature type="transmembrane region" description="Helical" evidence="8">
    <location>
        <begin position="74"/>
        <end position="93"/>
    </location>
</feature>
<feature type="region of interest" description="Disordered" evidence="7">
    <location>
        <begin position="597"/>
        <end position="648"/>
    </location>
</feature>
<organism evidence="9 10">
    <name type="scientific">Desulforudis audaxviator (strain MP104C)</name>
    <dbReference type="NCBI Taxonomy" id="477974"/>
    <lineage>
        <taxon>Bacteria</taxon>
        <taxon>Bacillati</taxon>
        <taxon>Bacillota</taxon>
        <taxon>Clostridia</taxon>
        <taxon>Thermoanaerobacterales</taxon>
        <taxon>Candidatus Desulforudaceae</taxon>
        <taxon>Candidatus Desulforudis</taxon>
    </lineage>
</organism>
<evidence type="ECO:0000256" key="6">
    <source>
        <dbReference type="ARBA" id="ARBA00023136"/>
    </source>
</evidence>
<dbReference type="STRING" id="477974.Daud_0815"/>
<comment type="subcellular location">
    <subcellularLocation>
        <location evidence="1">Cell membrane</location>
        <topology evidence="1">Multi-pass membrane protein</topology>
    </subcellularLocation>
</comment>
<evidence type="ECO:0000256" key="8">
    <source>
        <dbReference type="SAM" id="Phobius"/>
    </source>
</evidence>
<dbReference type="InterPro" id="IPR051539">
    <property type="entry name" value="T4SS-coupling_protein"/>
</dbReference>
<dbReference type="HOGENOM" id="CLU_015347_5_1_9"/>
<dbReference type="Proteomes" id="UP000008544">
    <property type="component" value="Chromosome"/>
</dbReference>
<dbReference type="SUPFAM" id="SSF52540">
    <property type="entry name" value="P-loop containing nucleoside triphosphate hydrolases"/>
    <property type="match status" value="1"/>
</dbReference>
<evidence type="ECO:0000256" key="4">
    <source>
        <dbReference type="ARBA" id="ARBA00022692"/>
    </source>
</evidence>
<keyword evidence="5 8" id="KW-1133">Transmembrane helix</keyword>
<evidence type="ECO:0000256" key="2">
    <source>
        <dbReference type="ARBA" id="ARBA00008806"/>
    </source>
</evidence>
<dbReference type="CDD" id="cd01127">
    <property type="entry name" value="TrwB_TraG_TraD_VirD4"/>
    <property type="match status" value="1"/>
</dbReference>
<dbReference type="AlphaFoldDB" id="B1I2W3"/>
<evidence type="ECO:0000256" key="1">
    <source>
        <dbReference type="ARBA" id="ARBA00004651"/>
    </source>
</evidence>
<accession>B1I2W3</accession>
<name>B1I2W3_DESAP</name>
<evidence type="ECO:0000256" key="5">
    <source>
        <dbReference type="ARBA" id="ARBA00022989"/>
    </source>
</evidence>
<dbReference type="EMBL" id="CP000860">
    <property type="protein sequence ID" value="ACA59330.1"/>
    <property type="molecule type" value="Genomic_DNA"/>
</dbReference>
<dbReference type="KEGG" id="dau:Daud_0815"/>
<keyword evidence="3" id="KW-1003">Cell membrane</keyword>
<evidence type="ECO:0000256" key="3">
    <source>
        <dbReference type="ARBA" id="ARBA00022475"/>
    </source>
</evidence>
<sequence>MGINALQLKAAYRRAGMVLRRRRLRRLAVALVLYVPSAWLPGSFTVLFVDYDLAMRCFQNPLLAAVTVPFQGTLPWWLGLNLVFGFFGYWYYLQLRARFPDTFNPRDEVDFMRDPSCGTSRWLDRRNAEKVLSFGHGPGFLFGTMEGDPVRLHGSDLNRNVIVFGSPGSRKTRSLVIPNILQAVVSGESCVITDPKGEILRYTLGYLQSRNYNVNVFNLVEMHRSDRWNPLAEIQTGLDAQLFSEVVIANTAVPGIRKMGGDPFWTRAEQNLLKALALYVVNEMPPEQRNLESLYAVLSCGSLDRLDITFGSLAPDHPAKAPYNVFSHADKPVKGGVIIGLGTRLQVVQNPEVKRLTSTSDIDLRAPGLERCAYFGIVSDTDTTFDFLASLFFTFLFIKLTRLADSKGGPCPVRVNFILDEFCNIGSIPDFKKRIATVRSRGLNCVLITQSVAQLKNRYPDDEWQEIISCCDSRLLFGANEPMTAKYFSDLLGVGTVNRVSRQHKVTALDPVKLGHAPSPRNLLNLDEILRLNREKAVLCLASFPPAMIEKLDFTGYPEGGSLPDAADLGGVVYRPAHLDETPPEVIVEYSGCSVPRTEKLNGKTKKKKDDPEDGAELAEDPFDPFRDPFAPELDSEEDLGMYQDQDK</sequence>
<evidence type="ECO:0000256" key="7">
    <source>
        <dbReference type="SAM" id="MobiDB-lite"/>
    </source>
</evidence>
<proteinExistence type="inferred from homology"/>
<dbReference type="PANTHER" id="PTHR37937:SF1">
    <property type="entry name" value="CONJUGATIVE TRANSFER: DNA TRANSPORT"/>
    <property type="match status" value="1"/>
</dbReference>
<gene>
    <name evidence="9" type="ordered locus">Daud_0815</name>
</gene>